<dbReference type="InterPro" id="IPR027791">
    <property type="entry name" value="Galactosyl_T_C"/>
</dbReference>
<dbReference type="RefSeq" id="WP_315606633.1">
    <property type="nucleotide sequence ID" value="NZ_CP130318.1"/>
</dbReference>
<dbReference type="Pfam" id="PF00535">
    <property type="entry name" value="Glycos_transf_2"/>
    <property type="match status" value="1"/>
</dbReference>
<evidence type="ECO:0000313" key="5">
    <source>
        <dbReference type="Proteomes" id="UP001305702"/>
    </source>
</evidence>
<dbReference type="InterPro" id="IPR050834">
    <property type="entry name" value="Glycosyltransf_2"/>
</dbReference>
<dbReference type="PANTHER" id="PTHR43685:SF2">
    <property type="entry name" value="GLYCOSYLTRANSFERASE 2-LIKE DOMAIN-CONTAINING PROTEIN"/>
    <property type="match status" value="1"/>
</dbReference>
<dbReference type="InterPro" id="IPR001173">
    <property type="entry name" value="Glyco_trans_2-like"/>
</dbReference>
<dbReference type="EMBL" id="CP130318">
    <property type="protein sequence ID" value="WNQ12854.1"/>
    <property type="molecule type" value="Genomic_DNA"/>
</dbReference>
<accession>A0AA96RJ46</accession>
<dbReference type="InterPro" id="IPR029044">
    <property type="entry name" value="Nucleotide-diphossugar_trans"/>
</dbReference>
<dbReference type="PANTHER" id="PTHR43685">
    <property type="entry name" value="GLYCOSYLTRANSFERASE"/>
    <property type="match status" value="1"/>
</dbReference>
<dbReference type="Pfam" id="PF02709">
    <property type="entry name" value="Glyco_transf_7C"/>
    <property type="match status" value="1"/>
</dbReference>
<dbReference type="Proteomes" id="UP001305702">
    <property type="component" value="Chromosome"/>
</dbReference>
<evidence type="ECO:0000313" key="4">
    <source>
        <dbReference type="EMBL" id="WNQ12854.1"/>
    </source>
</evidence>
<evidence type="ECO:0000259" key="2">
    <source>
        <dbReference type="Pfam" id="PF00535"/>
    </source>
</evidence>
<organism evidence="4 5">
    <name type="scientific">Paenibacillus aurantius</name>
    <dbReference type="NCBI Taxonomy" id="2918900"/>
    <lineage>
        <taxon>Bacteria</taxon>
        <taxon>Bacillati</taxon>
        <taxon>Bacillota</taxon>
        <taxon>Bacilli</taxon>
        <taxon>Bacillales</taxon>
        <taxon>Paenibacillaceae</taxon>
        <taxon>Paenibacillus</taxon>
    </lineage>
</organism>
<dbReference type="KEGG" id="paun:MJA45_07425"/>
<dbReference type="Gene3D" id="3.90.550.10">
    <property type="entry name" value="Spore Coat Polysaccharide Biosynthesis Protein SpsA, Chain A"/>
    <property type="match status" value="1"/>
</dbReference>
<name>A0AA96RJ46_9BACL</name>
<feature type="domain" description="Galactosyltransferase C-terminal" evidence="3">
    <location>
        <begin position="215"/>
        <end position="267"/>
    </location>
</feature>
<protein>
    <submittedName>
        <fullName evidence="4">Glycosyltransferase family 2 protein</fullName>
    </submittedName>
</protein>
<proteinExistence type="predicted"/>
<evidence type="ECO:0000259" key="3">
    <source>
        <dbReference type="Pfam" id="PF02709"/>
    </source>
</evidence>
<gene>
    <name evidence="4" type="ORF">MJA45_07425</name>
</gene>
<reference evidence="4 5" key="1">
    <citation type="submission" date="2022-02" db="EMBL/GenBank/DDBJ databases">
        <title>Paenibacillus sp. MBLB1776 Whole Genome Shotgun Sequencing.</title>
        <authorList>
            <person name="Hwang C.Y."/>
            <person name="Cho E.-S."/>
            <person name="Seo M.-J."/>
        </authorList>
    </citation>
    <scope>NUCLEOTIDE SEQUENCE [LARGE SCALE GENOMIC DNA]</scope>
    <source>
        <strain evidence="4 5">MBLB1776</strain>
    </source>
</reference>
<dbReference type="GO" id="GO:0016740">
    <property type="term" value="F:transferase activity"/>
    <property type="evidence" value="ECO:0007669"/>
    <property type="project" value="UniProtKB-KW"/>
</dbReference>
<sequence>MSTEVSIIMNSYNKYPMNLFSLMALKYQTFDPSKMEVIFVDDASSDRTPKLSRFQAPFPFRYIRSDKNLGRSAAKNVGIAAASGKIIIMLDAEMLVHRRYVERHYRYHSQEDNLVVTGCMGHNGMFSVLHPAFNKKQFKHFYSLIRKRPLLRKKWRLTSWSRRRNIRKLTARIQKRSRPVRLLKEEAIKNRKFHRYTFTDPLRPEVLRKFGSRYEGYHLPWYCVVTHSLSFRRSLYEEVGPFYEGFEGWGFEDWEFGYRLYKHGAKFLDDGRTPIYHQEHPTQPYASIKSDNYKNYRKFYQRHRDFEVGLHTLLLLGIRDFVSINDLVSEYKEMTSDSTEKYQAFLNSSMTLFEKIADRLVNEQPVKNLGDVLFEDQPGAYEAFQNELSLLREEGRFPGLVKSFQKLLER</sequence>
<keyword evidence="1" id="KW-0808">Transferase</keyword>
<dbReference type="AlphaFoldDB" id="A0AA96RJ46"/>
<evidence type="ECO:0000256" key="1">
    <source>
        <dbReference type="ARBA" id="ARBA00022679"/>
    </source>
</evidence>
<dbReference type="CDD" id="cd00761">
    <property type="entry name" value="Glyco_tranf_GTA_type"/>
    <property type="match status" value="1"/>
</dbReference>
<feature type="domain" description="Glycosyltransferase 2-like" evidence="2">
    <location>
        <begin position="6"/>
        <end position="135"/>
    </location>
</feature>
<dbReference type="SUPFAM" id="SSF53448">
    <property type="entry name" value="Nucleotide-diphospho-sugar transferases"/>
    <property type="match status" value="1"/>
</dbReference>
<keyword evidence="5" id="KW-1185">Reference proteome</keyword>